<keyword evidence="2" id="KW-0597">Phosphoprotein</keyword>
<dbReference type="InterPro" id="IPR003889">
    <property type="entry name" value="FYrich_C"/>
</dbReference>
<dbReference type="InterPro" id="IPR001214">
    <property type="entry name" value="SET_dom"/>
</dbReference>
<gene>
    <name evidence="18" type="ORF">AB6A40_010339</name>
</gene>
<dbReference type="PROSITE" id="PS51543">
    <property type="entry name" value="FYRC"/>
    <property type="match status" value="1"/>
</dbReference>
<dbReference type="SMART" id="SM00541">
    <property type="entry name" value="FYRN"/>
    <property type="match status" value="1"/>
</dbReference>
<evidence type="ECO:0000313" key="19">
    <source>
        <dbReference type="Proteomes" id="UP001608902"/>
    </source>
</evidence>
<dbReference type="GO" id="GO:0006325">
    <property type="term" value="P:chromatin organization"/>
    <property type="evidence" value="ECO:0007669"/>
    <property type="project" value="UniProtKB-KW"/>
</dbReference>
<evidence type="ECO:0000256" key="9">
    <source>
        <dbReference type="ARBA" id="ARBA00022833"/>
    </source>
</evidence>
<feature type="domain" description="Post-SET" evidence="16">
    <location>
        <begin position="484"/>
        <end position="500"/>
    </location>
</feature>
<keyword evidence="10" id="KW-0156">Chromatin regulator</keyword>
<comment type="subcellular location">
    <subcellularLocation>
        <location evidence="1">Nucleus</location>
    </subcellularLocation>
</comment>
<dbReference type="CDD" id="cd19171">
    <property type="entry name" value="SET_KMT2C_2D"/>
    <property type="match status" value="1"/>
</dbReference>
<dbReference type="EMBL" id="JBGFUD010013122">
    <property type="protein sequence ID" value="MFH4983630.1"/>
    <property type="molecule type" value="Genomic_DNA"/>
</dbReference>
<evidence type="ECO:0000256" key="8">
    <source>
        <dbReference type="ARBA" id="ARBA00022771"/>
    </source>
</evidence>
<dbReference type="InterPro" id="IPR003888">
    <property type="entry name" value="FYrich_N"/>
</dbReference>
<evidence type="ECO:0000313" key="18">
    <source>
        <dbReference type="EMBL" id="MFH4983630.1"/>
    </source>
</evidence>
<dbReference type="GO" id="GO:0032259">
    <property type="term" value="P:methylation"/>
    <property type="evidence" value="ECO:0007669"/>
    <property type="project" value="UniProtKB-KW"/>
</dbReference>
<organism evidence="18 19">
    <name type="scientific">Gnathostoma spinigerum</name>
    <dbReference type="NCBI Taxonomy" id="75299"/>
    <lineage>
        <taxon>Eukaryota</taxon>
        <taxon>Metazoa</taxon>
        <taxon>Ecdysozoa</taxon>
        <taxon>Nematoda</taxon>
        <taxon>Chromadorea</taxon>
        <taxon>Rhabditida</taxon>
        <taxon>Spirurina</taxon>
        <taxon>Gnathostomatomorpha</taxon>
        <taxon>Gnathostomatoidea</taxon>
        <taxon>Gnathostomatidae</taxon>
        <taxon>Gnathostoma</taxon>
    </lineage>
</organism>
<evidence type="ECO:0000256" key="6">
    <source>
        <dbReference type="ARBA" id="ARBA00022723"/>
    </source>
</evidence>
<dbReference type="Proteomes" id="UP001608902">
    <property type="component" value="Unassembled WGS sequence"/>
</dbReference>
<evidence type="ECO:0000256" key="13">
    <source>
        <dbReference type="ARBA" id="ARBA00023242"/>
    </source>
</evidence>
<evidence type="ECO:0000259" key="15">
    <source>
        <dbReference type="PROSITE" id="PS50280"/>
    </source>
</evidence>
<dbReference type="InterPro" id="IPR034732">
    <property type="entry name" value="EPHD"/>
</dbReference>
<dbReference type="InterPro" id="IPR046341">
    <property type="entry name" value="SET_dom_sf"/>
</dbReference>
<feature type="region of interest" description="Disordered" evidence="14">
    <location>
        <begin position="279"/>
        <end position="311"/>
    </location>
</feature>
<keyword evidence="3" id="KW-0489">Methyltransferase</keyword>
<dbReference type="PROSITE" id="PS51805">
    <property type="entry name" value="EPHD"/>
    <property type="match status" value="1"/>
</dbReference>
<evidence type="ECO:0000256" key="14">
    <source>
        <dbReference type="SAM" id="MobiDB-lite"/>
    </source>
</evidence>
<dbReference type="PROSITE" id="PS50868">
    <property type="entry name" value="POST_SET"/>
    <property type="match status" value="1"/>
</dbReference>
<feature type="domain" description="SET" evidence="15">
    <location>
        <begin position="357"/>
        <end position="476"/>
    </location>
</feature>
<dbReference type="GO" id="GO:0008168">
    <property type="term" value="F:methyltransferase activity"/>
    <property type="evidence" value="ECO:0007669"/>
    <property type="project" value="UniProtKB-KW"/>
</dbReference>
<dbReference type="PROSITE" id="PS51542">
    <property type="entry name" value="FYRN"/>
    <property type="match status" value="1"/>
</dbReference>
<keyword evidence="9" id="KW-0862">Zinc</keyword>
<dbReference type="InterPro" id="IPR001965">
    <property type="entry name" value="Znf_PHD"/>
</dbReference>
<evidence type="ECO:0000256" key="3">
    <source>
        <dbReference type="ARBA" id="ARBA00022603"/>
    </source>
</evidence>
<keyword evidence="19" id="KW-1185">Reference proteome</keyword>
<dbReference type="Gene3D" id="2.170.270.10">
    <property type="entry name" value="SET domain"/>
    <property type="match status" value="1"/>
</dbReference>
<evidence type="ECO:0000256" key="4">
    <source>
        <dbReference type="ARBA" id="ARBA00022679"/>
    </source>
</evidence>
<dbReference type="SUPFAM" id="SSF82199">
    <property type="entry name" value="SET domain"/>
    <property type="match status" value="1"/>
</dbReference>
<keyword evidence="11" id="KW-0805">Transcription regulation</keyword>
<evidence type="ECO:0000256" key="5">
    <source>
        <dbReference type="ARBA" id="ARBA00022691"/>
    </source>
</evidence>
<keyword evidence="6" id="KW-0479">Metal-binding</keyword>
<evidence type="ECO:0008006" key="20">
    <source>
        <dbReference type="Google" id="ProtNLM"/>
    </source>
</evidence>
<dbReference type="PANTHER" id="PTHR45888:SF6">
    <property type="entry name" value="HL01030P-RELATED"/>
    <property type="match status" value="1"/>
</dbReference>
<dbReference type="AlphaFoldDB" id="A0ABD6EUI0"/>
<name>A0ABD6EUI0_9BILA</name>
<evidence type="ECO:0000256" key="7">
    <source>
        <dbReference type="ARBA" id="ARBA00022737"/>
    </source>
</evidence>
<proteinExistence type="predicted"/>
<dbReference type="PROSITE" id="PS50280">
    <property type="entry name" value="SET"/>
    <property type="match status" value="1"/>
</dbReference>
<comment type="caution">
    <text evidence="18">The sequence shown here is derived from an EMBL/GenBank/DDBJ whole genome shotgun (WGS) entry which is preliminary data.</text>
</comment>
<dbReference type="Pfam" id="PF05965">
    <property type="entry name" value="FYRC"/>
    <property type="match status" value="1"/>
</dbReference>
<dbReference type="SMART" id="SM00317">
    <property type="entry name" value="SET"/>
    <property type="match status" value="1"/>
</dbReference>
<keyword evidence="13" id="KW-0539">Nucleus</keyword>
<feature type="domain" description="PHD-type" evidence="17">
    <location>
        <begin position="1"/>
        <end position="60"/>
    </location>
</feature>
<evidence type="ECO:0000256" key="1">
    <source>
        <dbReference type="ARBA" id="ARBA00004123"/>
    </source>
</evidence>
<sequence length="500" mass="56295">MHVMDAVQRSASIKCSFCGSNGASIRCYKVNCDSHFHVHCGREAKGHFLADRTFICAAHEDFRSEACLDRLDALRRVYVEREENQLIAKLFQNSDAGHLILRVGSLIFYQIGQLLPEQLKSFHNNEYIYPIGYKVTRMFFSPFNINERLRYDCSICDNRSKAEFVISYEGGREIREPNASAAWSRILNAVNATREKIGSVLKLFPQQLSGEVLFGLNEGAITKMTESLPGVDQLLTYTFKHGGTPLMDLPLAVNPSGCARCEPRFRTLIKHRHRSSAAAAVSGNRASTTASDGFVRESRTRGGSHSSATDSGHRLMLHCSGYNADLLSLPPYSRWEPGQLSSSHYSQYQKMRKEWKNNVYLARSKIQGLGLYAARDIEMNSMIIEYKGEVIRSEVGEIREKRYEAQNRGVYMFRIDSERLIDATMAGGLARYINHSCDPNCTTKILNAGPTPDDKKIIIIANRPISAGEELTYDYQFDIEDTADKLACLCGAPNCQKWMN</sequence>
<dbReference type="Gene3D" id="3.30.40.10">
    <property type="entry name" value="Zinc/RING finger domain, C3HC4 (zinc finger)"/>
    <property type="match status" value="1"/>
</dbReference>
<dbReference type="Pfam" id="PF00856">
    <property type="entry name" value="SET"/>
    <property type="match status" value="1"/>
</dbReference>
<accession>A0ABD6EUI0</accession>
<protein>
    <recommendedName>
        <fullName evidence="20">Histone-lysine N-methyltransferase</fullName>
    </recommendedName>
</protein>
<dbReference type="Pfam" id="PF05964">
    <property type="entry name" value="FYRN"/>
    <property type="match status" value="1"/>
</dbReference>
<dbReference type="Pfam" id="PF13771">
    <property type="entry name" value="zf-HC5HC2H"/>
    <property type="match status" value="1"/>
</dbReference>
<feature type="compositionally biased region" description="Polar residues" evidence="14">
    <location>
        <begin position="301"/>
        <end position="310"/>
    </location>
</feature>
<reference evidence="18 19" key="1">
    <citation type="submission" date="2024-08" db="EMBL/GenBank/DDBJ databases">
        <title>Gnathostoma spinigerum genome.</title>
        <authorList>
            <person name="Gonzalez-Bertolin B."/>
            <person name="Monzon S."/>
            <person name="Zaballos A."/>
            <person name="Jimenez P."/>
            <person name="Dekumyoy P."/>
            <person name="Varona S."/>
            <person name="Cuesta I."/>
            <person name="Sumanam S."/>
            <person name="Adisakwattana P."/>
            <person name="Gasser R.B."/>
            <person name="Hernandez-Gonzalez A."/>
            <person name="Young N.D."/>
            <person name="Perteguer M.J."/>
        </authorList>
    </citation>
    <scope>NUCLEOTIDE SEQUENCE [LARGE SCALE GENOMIC DNA]</scope>
    <source>
        <strain evidence="18">AL3</strain>
        <tissue evidence="18">Liver</tissue>
    </source>
</reference>
<dbReference type="GO" id="GO:0005654">
    <property type="term" value="C:nucleoplasm"/>
    <property type="evidence" value="ECO:0007669"/>
    <property type="project" value="UniProtKB-ARBA"/>
</dbReference>
<dbReference type="SMART" id="SM00542">
    <property type="entry name" value="FYRC"/>
    <property type="match status" value="1"/>
</dbReference>
<dbReference type="GO" id="GO:0008270">
    <property type="term" value="F:zinc ion binding"/>
    <property type="evidence" value="ECO:0007669"/>
    <property type="project" value="UniProtKB-KW"/>
</dbReference>
<evidence type="ECO:0000256" key="10">
    <source>
        <dbReference type="ARBA" id="ARBA00022853"/>
    </source>
</evidence>
<dbReference type="SMART" id="SM00249">
    <property type="entry name" value="PHD"/>
    <property type="match status" value="1"/>
</dbReference>
<evidence type="ECO:0000256" key="12">
    <source>
        <dbReference type="ARBA" id="ARBA00023163"/>
    </source>
</evidence>
<keyword evidence="7" id="KW-0677">Repeat</keyword>
<keyword evidence="12" id="KW-0804">Transcription</keyword>
<dbReference type="InterPro" id="IPR013083">
    <property type="entry name" value="Znf_RING/FYVE/PHD"/>
</dbReference>
<keyword evidence="8" id="KW-0863">Zinc-finger</keyword>
<dbReference type="PANTHER" id="PTHR45888">
    <property type="entry name" value="HL01030P-RELATED"/>
    <property type="match status" value="1"/>
</dbReference>
<dbReference type="SMART" id="SM00508">
    <property type="entry name" value="PostSET"/>
    <property type="match status" value="1"/>
</dbReference>
<evidence type="ECO:0000256" key="2">
    <source>
        <dbReference type="ARBA" id="ARBA00022553"/>
    </source>
</evidence>
<evidence type="ECO:0000259" key="17">
    <source>
        <dbReference type="PROSITE" id="PS51805"/>
    </source>
</evidence>
<dbReference type="InterPro" id="IPR003616">
    <property type="entry name" value="Post-SET_dom"/>
</dbReference>
<evidence type="ECO:0000259" key="16">
    <source>
        <dbReference type="PROSITE" id="PS50868"/>
    </source>
</evidence>
<keyword evidence="4" id="KW-0808">Transferase</keyword>
<evidence type="ECO:0000256" key="11">
    <source>
        <dbReference type="ARBA" id="ARBA00023015"/>
    </source>
</evidence>
<keyword evidence="5" id="KW-0949">S-adenosyl-L-methionine</keyword>
<dbReference type="Gene3D" id="3.30.160.360">
    <property type="match status" value="1"/>
</dbReference>